<comment type="similarity">
    <text evidence="2">Belongs to the plant rapid alkalinization factor (RALF) family.</text>
</comment>
<accession>A0A8X8DJV7</accession>
<dbReference type="GO" id="GO:0005179">
    <property type="term" value="F:hormone activity"/>
    <property type="evidence" value="ECO:0007669"/>
    <property type="project" value="UniProtKB-KW"/>
</dbReference>
<dbReference type="Pfam" id="PF05498">
    <property type="entry name" value="RALF"/>
    <property type="match status" value="1"/>
</dbReference>
<evidence type="ECO:0000256" key="3">
    <source>
        <dbReference type="ARBA" id="ARBA00022525"/>
    </source>
</evidence>
<proteinExistence type="inferred from homology"/>
<name>A0A8X8DJV7_POPTO</name>
<organism evidence="8 9">
    <name type="scientific">Populus tomentosa</name>
    <name type="common">Chinese white poplar</name>
    <dbReference type="NCBI Taxonomy" id="118781"/>
    <lineage>
        <taxon>Eukaryota</taxon>
        <taxon>Viridiplantae</taxon>
        <taxon>Streptophyta</taxon>
        <taxon>Embryophyta</taxon>
        <taxon>Tracheophyta</taxon>
        <taxon>Spermatophyta</taxon>
        <taxon>Magnoliopsida</taxon>
        <taxon>eudicotyledons</taxon>
        <taxon>Gunneridae</taxon>
        <taxon>Pentapetalae</taxon>
        <taxon>rosids</taxon>
        <taxon>fabids</taxon>
        <taxon>Malpighiales</taxon>
        <taxon>Salicaceae</taxon>
        <taxon>Saliceae</taxon>
        <taxon>Populus</taxon>
    </lineage>
</organism>
<comment type="caution">
    <text evidence="8">The sequence shown here is derived from an EMBL/GenBank/DDBJ whole genome shotgun (WGS) entry which is preliminary data.</text>
</comment>
<evidence type="ECO:0000256" key="1">
    <source>
        <dbReference type="ARBA" id="ARBA00004613"/>
    </source>
</evidence>
<dbReference type="PANTHER" id="PTHR33136">
    <property type="entry name" value="RAPID ALKALINIZATION FACTOR-LIKE"/>
    <property type="match status" value="1"/>
</dbReference>
<comment type="subcellular location">
    <subcellularLocation>
        <location evidence="1">Secreted</location>
    </subcellularLocation>
</comment>
<dbReference type="InterPro" id="IPR008801">
    <property type="entry name" value="RALF"/>
</dbReference>
<keyword evidence="5 7" id="KW-0732">Signal</keyword>
<sequence length="241" mass="27666">MSELQLFPHTPKLLYLSLLSLLTIFTICNADSVSGLNSLKTSEIDVTVSKGCSEKIGECFEEPEMESETSRRVLLMQKKYISYETLRRDLVPCDKPGASYYDCNARQAHPYSRGSTAFLDFVSLWDFLGCIFDAYFGELRMSCLWKSQHSSMEDLRYVYRGKVNAISIFRPQNPSTVLDGLQDEKLISNFRACQSYIRCNLTMFFCPNTQAMRRPHPTTSYLDEVLCLDPSFAVIDLLKWK</sequence>
<evidence type="ECO:0000256" key="7">
    <source>
        <dbReference type="SAM" id="SignalP"/>
    </source>
</evidence>
<evidence type="ECO:0000313" key="8">
    <source>
        <dbReference type="EMBL" id="KAG6793273.1"/>
    </source>
</evidence>
<keyword evidence="3" id="KW-0964">Secreted</keyword>
<keyword evidence="9" id="KW-1185">Reference proteome</keyword>
<reference evidence="8" key="1">
    <citation type="journal article" date="2020" name="bioRxiv">
        <title>Hybrid origin of Populus tomentosa Carr. identified through genome sequencing and phylogenomic analysis.</title>
        <authorList>
            <person name="An X."/>
            <person name="Gao K."/>
            <person name="Chen Z."/>
            <person name="Li J."/>
            <person name="Yang X."/>
            <person name="Yang X."/>
            <person name="Zhou J."/>
            <person name="Guo T."/>
            <person name="Zhao T."/>
            <person name="Huang S."/>
            <person name="Miao D."/>
            <person name="Khan W.U."/>
            <person name="Rao P."/>
            <person name="Ye M."/>
            <person name="Lei B."/>
            <person name="Liao W."/>
            <person name="Wang J."/>
            <person name="Ji L."/>
            <person name="Li Y."/>
            <person name="Guo B."/>
            <person name="Mustafa N.S."/>
            <person name="Li S."/>
            <person name="Yun Q."/>
            <person name="Keller S.R."/>
            <person name="Mao J."/>
            <person name="Zhang R."/>
            <person name="Strauss S.H."/>
        </authorList>
    </citation>
    <scope>NUCLEOTIDE SEQUENCE</scope>
    <source>
        <strain evidence="8">GM15</strain>
        <tissue evidence="8">Leaf</tissue>
    </source>
</reference>
<dbReference type="GO" id="GO:0019722">
    <property type="term" value="P:calcium-mediated signaling"/>
    <property type="evidence" value="ECO:0007669"/>
    <property type="project" value="TreeGrafter"/>
</dbReference>
<evidence type="ECO:0000256" key="6">
    <source>
        <dbReference type="ARBA" id="ARBA00023157"/>
    </source>
</evidence>
<evidence type="ECO:0000256" key="5">
    <source>
        <dbReference type="ARBA" id="ARBA00022729"/>
    </source>
</evidence>
<protein>
    <submittedName>
        <fullName evidence="8">Uncharacterized protein</fullName>
    </submittedName>
</protein>
<evidence type="ECO:0000256" key="2">
    <source>
        <dbReference type="ARBA" id="ARBA00009178"/>
    </source>
</evidence>
<keyword evidence="6" id="KW-1015">Disulfide bond</keyword>
<dbReference type="GO" id="GO:0009506">
    <property type="term" value="C:plasmodesma"/>
    <property type="evidence" value="ECO:0007669"/>
    <property type="project" value="TreeGrafter"/>
</dbReference>
<dbReference type="AlphaFoldDB" id="A0A8X8DJV7"/>
<evidence type="ECO:0000256" key="4">
    <source>
        <dbReference type="ARBA" id="ARBA00022702"/>
    </source>
</evidence>
<dbReference type="GO" id="GO:0005576">
    <property type="term" value="C:extracellular region"/>
    <property type="evidence" value="ECO:0007669"/>
    <property type="project" value="UniProtKB-SubCell"/>
</dbReference>
<gene>
    <name evidence="8" type="ORF">POTOM_002471</name>
</gene>
<evidence type="ECO:0000313" key="9">
    <source>
        <dbReference type="Proteomes" id="UP000886885"/>
    </source>
</evidence>
<keyword evidence="4" id="KW-0372">Hormone</keyword>
<feature type="chain" id="PRO_5036469585" evidence="7">
    <location>
        <begin position="31"/>
        <end position="241"/>
    </location>
</feature>
<dbReference type="Proteomes" id="UP000886885">
    <property type="component" value="Chromosome 1A"/>
</dbReference>
<dbReference type="PANTHER" id="PTHR33136:SF36">
    <property type="entry name" value="PROTEIN RALF-LIKE 31"/>
    <property type="match status" value="1"/>
</dbReference>
<dbReference type="EMBL" id="JAAWWB010000001">
    <property type="protein sequence ID" value="KAG6793273.1"/>
    <property type="molecule type" value="Genomic_DNA"/>
</dbReference>
<feature type="signal peptide" evidence="7">
    <location>
        <begin position="1"/>
        <end position="30"/>
    </location>
</feature>
<dbReference type="OrthoDB" id="1906275at2759"/>
<dbReference type="GO" id="GO:0040008">
    <property type="term" value="P:regulation of growth"/>
    <property type="evidence" value="ECO:0007669"/>
    <property type="project" value="UniProtKB-ARBA"/>
</dbReference>